<keyword evidence="1" id="KW-0812">Transmembrane</keyword>
<feature type="transmembrane region" description="Helical" evidence="1">
    <location>
        <begin position="82"/>
        <end position="101"/>
    </location>
</feature>
<evidence type="ECO:0000256" key="1">
    <source>
        <dbReference type="SAM" id="Phobius"/>
    </source>
</evidence>
<keyword evidence="3" id="KW-1185">Reference proteome</keyword>
<sequence>MNAAGARLGAGVSLLLVASLGLFMAVSAAAALPLIGLAVTSGPVLLADSRWAVIAGTATLLLLAFWTMAIGIESLADPQPGAVAWAAVRTMLLLGGLALLGGA</sequence>
<organism evidence="2 3">
    <name type="scientific">Sphingomonas jatrophae</name>
    <dbReference type="NCBI Taxonomy" id="1166337"/>
    <lineage>
        <taxon>Bacteria</taxon>
        <taxon>Pseudomonadati</taxon>
        <taxon>Pseudomonadota</taxon>
        <taxon>Alphaproteobacteria</taxon>
        <taxon>Sphingomonadales</taxon>
        <taxon>Sphingomonadaceae</taxon>
        <taxon>Sphingomonas</taxon>
    </lineage>
</organism>
<keyword evidence="1" id="KW-0472">Membrane</keyword>
<protein>
    <submittedName>
        <fullName evidence="2">Uncharacterized protein</fullName>
    </submittedName>
</protein>
<keyword evidence="1" id="KW-1133">Transmembrane helix</keyword>
<evidence type="ECO:0000313" key="3">
    <source>
        <dbReference type="Proteomes" id="UP000198824"/>
    </source>
</evidence>
<proteinExistence type="predicted"/>
<reference evidence="2 3" key="1">
    <citation type="submission" date="2016-10" db="EMBL/GenBank/DDBJ databases">
        <authorList>
            <person name="de Groot N.N."/>
        </authorList>
    </citation>
    <scope>NUCLEOTIDE SEQUENCE [LARGE SCALE GENOMIC DNA]</scope>
    <source>
        <strain evidence="2 3">S5-249</strain>
    </source>
</reference>
<dbReference type="Proteomes" id="UP000198824">
    <property type="component" value="Unassembled WGS sequence"/>
</dbReference>
<accession>A0A1I6M8W4</accession>
<dbReference type="EMBL" id="FOZG01000003">
    <property type="protein sequence ID" value="SFS12170.1"/>
    <property type="molecule type" value="Genomic_DNA"/>
</dbReference>
<dbReference type="RefSeq" id="WP_093316936.1">
    <property type="nucleotide sequence ID" value="NZ_FOZG01000003.1"/>
</dbReference>
<dbReference type="STRING" id="1166337.SAMN05192580_3691"/>
<gene>
    <name evidence="2" type="ORF">SAMN05192580_3691</name>
</gene>
<evidence type="ECO:0000313" key="2">
    <source>
        <dbReference type="EMBL" id="SFS12170.1"/>
    </source>
</evidence>
<feature type="transmembrane region" description="Helical" evidence="1">
    <location>
        <begin position="51"/>
        <end position="70"/>
    </location>
</feature>
<dbReference type="AlphaFoldDB" id="A0A1I6M8W4"/>
<name>A0A1I6M8W4_9SPHN</name>